<dbReference type="InterPro" id="IPR020094">
    <property type="entry name" value="TruA/RsuA/RluB/E/F_N"/>
</dbReference>
<dbReference type="CDD" id="cd02870">
    <property type="entry name" value="PseudoU_synth_RsuA_like"/>
    <property type="match status" value="1"/>
</dbReference>
<dbReference type="PANTHER" id="PTHR47683">
    <property type="entry name" value="PSEUDOURIDINE SYNTHASE FAMILY PROTEIN-RELATED"/>
    <property type="match status" value="1"/>
</dbReference>
<accession>A0A1M5ATM4</accession>
<proteinExistence type="inferred from homology"/>
<dbReference type="InterPro" id="IPR018496">
    <property type="entry name" value="PsdUridine_synth_RsuA/RluB_CS"/>
</dbReference>
<protein>
    <recommendedName>
        <fullName evidence="4">Pseudouridine synthase</fullName>
        <ecNumber evidence="4">5.4.99.-</ecNumber>
    </recommendedName>
</protein>
<dbReference type="Gene3D" id="3.30.70.1560">
    <property type="entry name" value="Alpha-L RNA-binding motif"/>
    <property type="match status" value="1"/>
</dbReference>
<dbReference type="InterPro" id="IPR036986">
    <property type="entry name" value="S4_RNA-bd_sf"/>
</dbReference>
<gene>
    <name evidence="6" type="ORF">SAMN02745131_02350</name>
</gene>
<sequence>METKDRVLHGLFYFCTMKKKSGFEKFMSKEKSGAAKKEQFRQEKKKLTKERKEYFEKKRAEGRSEVVAGEKVGKKPLITRPVEEKMPLNKFIAHSGVCSRRDAVDIIKNGKVKVNGTIVTEPGFKISPNDTVNFNGKKLFPVKDLVYILINKPKDYITTTEDEKGRKTVLDLIKNATKEKVYPVGRLDRNTSGVLLLTNDGELTQKLTHPSNEVKKLYAVTLDKPLTKAHFDAILKGVPLEDGIANVDVLAFTDNADKTQVGIEIHSGRNRIVRRIFEHYGYDVKNLDRVIFAGLTKKNVERGKWRFLSEKEVRDLKYFKKGK</sequence>
<evidence type="ECO:0000256" key="1">
    <source>
        <dbReference type="ARBA" id="ARBA00008348"/>
    </source>
</evidence>
<dbReference type="InterPro" id="IPR020103">
    <property type="entry name" value="PsdUridine_synth_cat_dom_sf"/>
</dbReference>
<dbReference type="Pfam" id="PF00849">
    <property type="entry name" value="PseudoU_synth_2"/>
    <property type="match status" value="1"/>
</dbReference>
<reference evidence="6 7" key="1">
    <citation type="submission" date="2016-11" db="EMBL/GenBank/DDBJ databases">
        <authorList>
            <person name="Jaros S."/>
            <person name="Januszkiewicz K."/>
            <person name="Wedrychowicz H."/>
        </authorList>
    </citation>
    <scope>NUCLEOTIDE SEQUENCE [LARGE SCALE GENOMIC DNA]</scope>
    <source>
        <strain evidence="6 7">DSM 18119</strain>
    </source>
</reference>
<dbReference type="STRING" id="1121884.SAMN02745131_02350"/>
<dbReference type="InterPro" id="IPR042092">
    <property type="entry name" value="PsdUridine_s_RsuA/RluB/E/F_cat"/>
</dbReference>
<evidence type="ECO:0000259" key="5">
    <source>
        <dbReference type="SMART" id="SM00363"/>
    </source>
</evidence>
<dbReference type="SUPFAM" id="SSF55174">
    <property type="entry name" value="Alpha-L RNA-binding motif"/>
    <property type="match status" value="1"/>
</dbReference>
<dbReference type="CDD" id="cd00165">
    <property type="entry name" value="S4"/>
    <property type="match status" value="1"/>
</dbReference>
<dbReference type="EMBL" id="FQUU01000009">
    <property type="protein sequence ID" value="SHF33544.1"/>
    <property type="molecule type" value="Genomic_DNA"/>
</dbReference>
<evidence type="ECO:0000256" key="4">
    <source>
        <dbReference type="RuleBase" id="RU003887"/>
    </source>
</evidence>
<keyword evidence="3" id="KW-0694">RNA-binding</keyword>
<dbReference type="PROSITE" id="PS01149">
    <property type="entry name" value="PSI_RSU"/>
    <property type="match status" value="1"/>
</dbReference>
<evidence type="ECO:0000256" key="3">
    <source>
        <dbReference type="PROSITE-ProRule" id="PRU00182"/>
    </source>
</evidence>
<evidence type="ECO:0000313" key="7">
    <source>
        <dbReference type="Proteomes" id="UP000184048"/>
    </source>
</evidence>
<keyword evidence="2 4" id="KW-0413">Isomerase</keyword>
<feature type="domain" description="RNA-binding S4" evidence="5">
    <location>
        <begin position="86"/>
        <end position="147"/>
    </location>
</feature>
<dbReference type="AlphaFoldDB" id="A0A1M5ATM4"/>
<keyword evidence="7" id="KW-1185">Reference proteome</keyword>
<dbReference type="GO" id="GO:0120159">
    <property type="term" value="F:rRNA pseudouridine synthase activity"/>
    <property type="evidence" value="ECO:0007669"/>
    <property type="project" value="UniProtKB-ARBA"/>
</dbReference>
<dbReference type="SUPFAM" id="SSF55120">
    <property type="entry name" value="Pseudouridine synthase"/>
    <property type="match status" value="1"/>
</dbReference>
<dbReference type="PROSITE" id="PS50889">
    <property type="entry name" value="S4"/>
    <property type="match status" value="1"/>
</dbReference>
<dbReference type="PANTHER" id="PTHR47683:SF2">
    <property type="entry name" value="RNA-BINDING S4 DOMAIN-CONTAINING PROTEIN"/>
    <property type="match status" value="1"/>
</dbReference>
<evidence type="ECO:0000313" key="6">
    <source>
        <dbReference type="EMBL" id="SHF33544.1"/>
    </source>
</evidence>
<dbReference type="InterPro" id="IPR002942">
    <property type="entry name" value="S4_RNA-bd"/>
</dbReference>
<dbReference type="Pfam" id="PF01479">
    <property type="entry name" value="S4"/>
    <property type="match status" value="1"/>
</dbReference>
<dbReference type="GO" id="GO:0000455">
    <property type="term" value="P:enzyme-directed rRNA pseudouridine synthesis"/>
    <property type="evidence" value="ECO:0007669"/>
    <property type="project" value="UniProtKB-ARBA"/>
</dbReference>
<name>A0A1M5ATM4_9BACT</name>
<dbReference type="Gene3D" id="3.10.290.10">
    <property type="entry name" value="RNA-binding S4 domain"/>
    <property type="match status" value="1"/>
</dbReference>
<dbReference type="FunFam" id="3.10.290.10:FF:000003">
    <property type="entry name" value="Pseudouridine synthase"/>
    <property type="match status" value="1"/>
</dbReference>
<dbReference type="NCBIfam" id="TIGR00093">
    <property type="entry name" value="pseudouridine synthase"/>
    <property type="match status" value="1"/>
</dbReference>
<dbReference type="Gene3D" id="3.30.70.580">
    <property type="entry name" value="Pseudouridine synthase I, catalytic domain, N-terminal subdomain"/>
    <property type="match status" value="1"/>
</dbReference>
<dbReference type="EC" id="5.4.99.-" evidence="4"/>
<dbReference type="InterPro" id="IPR006145">
    <property type="entry name" value="PsdUridine_synth_RsuA/RluA"/>
</dbReference>
<dbReference type="InterPro" id="IPR000748">
    <property type="entry name" value="PsdUridine_synth_RsuA/RluB/E/F"/>
</dbReference>
<dbReference type="SMART" id="SM00363">
    <property type="entry name" value="S4"/>
    <property type="match status" value="1"/>
</dbReference>
<evidence type="ECO:0000256" key="2">
    <source>
        <dbReference type="ARBA" id="ARBA00023235"/>
    </source>
</evidence>
<dbReference type="InterPro" id="IPR050343">
    <property type="entry name" value="RsuA_PseudoU_synthase"/>
</dbReference>
<dbReference type="GO" id="GO:0003723">
    <property type="term" value="F:RNA binding"/>
    <property type="evidence" value="ECO:0007669"/>
    <property type="project" value="UniProtKB-KW"/>
</dbReference>
<dbReference type="Proteomes" id="UP000184048">
    <property type="component" value="Unassembled WGS sequence"/>
</dbReference>
<organism evidence="6 7">
    <name type="scientific">Flavisolibacter ginsengisoli DSM 18119</name>
    <dbReference type="NCBI Taxonomy" id="1121884"/>
    <lineage>
        <taxon>Bacteria</taxon>
        <taxon>Pseudomonadati</taxon>
        <taxon>Bacteroidota</taxon>
        <taxon>Chitinophagia</taxon>
        <taxon>Chitinophagales</taxon>
        <taxon>Chitinophagaceae</taxon>
        <taxon>Flavisolibacter</taxon>
    </lineage>
</organism>
<comment type="similarity">
    <text evidence="1 4">Belongs to the pseudouridine synthase RsuA family.</text>
</comment>